<protein>
    <submittedName>
        <fullName evidence="1">Uncharacterized protein</fullName>
    </submittedName>
</protein>
<dbReference type="Gene3D" id="3.40.50.1580">
    <property type="entry name" value="Nucleoside phosphorylase domain"/>
    <property type="match status" value="1"/>
</dbReference>
<accession>A0ABD2PTT7</accession>
<organism evidence="1 2">
    <name type="scientific">Cichlidogyrus casuarinus</name>
    <dbReference type="NCBI Taxonomy" id="1844966"/>
    <lineage>
        <taxon>Eukaryota</taxon>
        <taxon>Metazoa</taxon>
        <taxon>Spiralia</taxon>
        <taxon>Lophotrochozoa</taxon>
        <taxon>Platyhelminthes</taxon>
        <taxon>Monogenea</taxon>
        <taxon>Monopisthocotylea</taxon>
        <taxon>Dactylogyridea</taxon>
        <taxon>Ancyrocephalidae</taxon>
        <taxon>Cichlidogyrus</taxon>
    </lineage>
</organism>
<evidence type="ECO:0000313" key="1">
    <source>
        <dbReference type="EMBL" id="KAL3310182.1"/>
    </source>
</evidence>
<evidence type="ECO:0000313" key="2">
    <source>
        <dbReference type="Proteomes" id="UP001626550"/>
    </source>
</evidence>
<dbReference type="PANTHER" id="PTHR47705">
    <property type="entry name" value="AGAP000321-PA"/>
    <property type="match status" value="1"/>
</dbReference>
<name>A0ABD2PTT7_9PLAT</name>
<proteinExistence type="predicted"/>
<dbReference type="InterPro" id="IPR035994">
    <property type="entry name" value="Nucleoside_phosphorylase_sf"/>
</dbReference>
<dbReference type="AlphaFoldDB" id="A0ABD2PTT7"/>
<dbReference type="PANTHER" id="PTHR47705:SF1">
    <property type="entry name" value="PNP_UDP_1 DOMAIN-CONTAINING PROTEIN"/>
    <property type="match status" value="1"/>
</dbReference>
<gene>
    <name evidence="1" type="ORF">Ciccas_011256</name>
</gene>
<dbReference type="Proteomes" id="UP001626550">
    <property type="component" value="Unassembled WGS sequence"/>
</dbReference>
<reference evidence="1 2" key="1">
    <citation type="submission" date="2024-11" db="EMBL/GenBank/DDBJ databases">
        <title>Adaptive evolution of stress response genes in parasites aligns with host niche diversity.</title>
        <authorList>
            <person name="Hahn C."/>
            <person name="Resl P."/>
        </authorList>
    </citation>
    <scope>NUCLEOTIDE SEQUENCE [LARGE SCALE GENOMIC DNA]</scope>
    <source>
        <strain evidence="1">EGGRZ-B1_66</strain>
        <tissue evidence="1">Body</tissue>
    </source>
</reference>
<feature type="non-terminal residue" evidence="1">
    <location>
        <position position="1"/>
    </location>
</feature>
<comment type="caution">
    <text evidence="1">The sequence shown here is derived from an EMBL/GenBank/DDBJ whole genome shotgun (WGS) entry which is preliminary data.</text>
</comment>
<dbReference type="EMBL" id="JBJKFK010003171">
    <property type="protein sequence ID" value="KAL3310182.1"/>
    <property type="molecule type" value="Genomic_DNA"/>
</dbReference>
<keyword evidence="2" id="KW-1185">Reference proteome</keyword>
<feature type="non-terminal residue" evidence="1">
    <location>
        <position position="119"/>
    </location>
</feature>
<sequence length="119" mass="13191">NMTSRQPDIPEAYEKMHKAGVPTVRFGCIGAGRPVTTSEKMRENFAERFKLLAFDEEFDQVLEALNGSSLRSYLFIRGIADYVEGRHAAPNWQAYAALVAASFMKNTIINLPSASCASE</sequence>